<proteinExistence type="predicted"/>
<feature type="compositionally biased region" description="Polar residues" evidence="1">
    <location>
        <begin position="39"/>
        <end position="64"/>
    </location>
</feature>
<evidence type="ECO:0000313" key="2">
    <source>
        <dbReference type="EMBL" id="ADN58916.1"/>
    </source>
</evidence>
<protein>
    <submittedName>
        <fullName evidence="2">Uncharacterized protein</fullName>
    </submittedName>
</protein>
<organism evidence="2">
    <name type="scientific">Burkholderia sp. (strain CCGE1003)</name>
    <dbReference type="NCBI Taxonomy" id="640512"/>
    <lineage>
        <taxon>Bacteria</taxon>
        <taxon>Pseudomonadati</taxon>
        <taxon>Pseudomonadota</taxon>
        <taxon>Betaproteobacteria</taxon>
        <taxon>Burkholderiales</taxon>
        <taxon>Burkholderiaceae</taxon>
        <taxon>Burkholderia</taxon>
    </lineage>
</organism>
<accession>E1T9E3</accession>
<reference evidence="2" key="1">
    <citation type="submission" date="2010-09" db="EMBL/GenBank/DDBJ databases">
        <title>Complete sequence of chromosome1 of Burkholderia sp. CCGE1003.</title>
        <authorList>
            <consortium name="US DOE Joint Genome Institute"/>
            <person name="Lucas S."/>
            <person name="Copeland A."/>
            <person name="Lapidus A."/>
            <person name="Cheng J.-F."/>
            <person name="Bruce D."/>
            <person name="Goodwin L."/>
            <person name="Pitluck S."/>
            <person name="Daligault H."/>
            <person name="Davenport K."/>
            <person name="Detter J.C."/>
            <person name="Han C."/>
            <person name="Tapia R."/>
            <person name="Land M."/>
            <person name="Hauser L."/>
            <person name="Jeffries C."/>
            <person name="Kyrpides N."/>
            <person name="Ivanova N."/>
            <person name="Ovchinnikova G."/>
            <person name="Martinez-Romero E."/>
            <person name="Rogel M.A."/>
            <person name="Auchtung J."/>
            <person name="Tiedje J.M."/>
            <person name="Woyke T."/>
        </authorList>
    </citation>
    <scope>NUCLEOTIDE SEQUENCE</scope>
    <source>
        <strain evidence="2">CCGE1003</strain>
    </source>
</reference>
<dbReference type="KEGG" id="bgf:BC1003_2964"/>
<dbReference type="EMBL" id="CP002217">
    <property type="protein sequence ID" value="ADN58916.1"/>
    <property type="molecule type" value="Genomic_DNA"/>
</dbReference>
<evidence type="ECO:0000256" key="1">
    <source>
        <dbReference type="SAM" id="MobiDB-lite"/>
    </source>
</evidence>
<dbReference type="AlphaFoldDB" id="E1T9E3"/>
<feature type="region of interest" description="Disordered" evidence="1">
    <location>
        <begin position="1"/>
        <end position="64"/>
    </location>
</feature>
<dbReference type="HOGENOM" id="CLU_2859172_0_0_4"/>
<sequence>MNSPASAGTSGGGQHALAPRMTGPAQKRTVPRSAEATPQRANAQPPSYNKDSRITGSFPTWTAR</sequence>
<gene>
    <name evidence="2" type="ordered locus">BC1003_2964</name>
</gene>
<name>E1T9E3_BURSG</name>